<sequence>MTFEDLAARVTRLVDGELAGFAVRGRGDRLLLEDFARLRVRRPRPITVNFSGGLTGICYSVTRSDGDYSVLFMPTAGYFSLCVDSVFGPLDIGVHGPALGCFASV</sequence>
<evidence type="ECO:0000313" key="2">
    <source>
        <dbReference type="Proteomes" id="UP000198440"/>
    </source>
</evidence>
<gene>
    <name evidence="1" type="ORF">SAMN04488078_102749</name>
</gene>
<protein>
    <submittedName>
        <fullName evidence="1">Uncharacterized protein</fullName>
    </submittedName>
</protein>
<name>A0A239GMV2_9RHOB</name>
<dbReference type="AlphaFoldDB" id="A0A239GMV2"/>
<proteinExistence type="predicted"/>
<organism evidence="1 2">
    <name type="scientific">Antarctobacter heliothermus</name>
    <dbReference type="NCBI Taxonomy" id="74033"/>
    <lineage>
        <taxon>Bacteria</taxon>
        <taxon>Pseudomonadati</taxon>
        <taxon>Pseudomonadota</taxon>
        <taxon>Alphaproteobacteria</taxon>
        <taxon>Rhodobacterales</taxon>
        <taxon>Roseobacteraceae</taxon>
        <taxon>Antarctobacter</taxon>
    </lineage>
</organism>
<dbReference type="Proteomes" id="UP000198440">
    <property type="component" value="Unassembled WGS sequence"/>
</dbReference>
<dbReference type="EMBL" id="FZON01000027">
    <property type="protein sequence ID" value="SNS70088.1"/>
    <property type="molecule type" value="Genomic_DNA"/>
</dbReference>
<dbReference type="OrthoDB" id="7861209at2"/>
<dbReference type="RefSeq" id="WP_089278563.1">
    <property type="nucleotide sequence ID" value="NZ_FZON01000027.1"/>
</dbReference>
<evidence type="ECO:0000313" key="1">
    <source>
        <dbReference type="EMBL" id="SNS70088.1"/>
    </source>
</evidence>
<accession>A0A239GMV2</accession>
<reference evidence="1 2" key="1">
    <citation type="submission" date="2017-06" db="EMBL/GenBank/DDBJ databases">
        <authorList>
            <person name="Kim H.J."/>
            <person name="Triplett B.A."/>
        </authorList>
    </citation>
    <scope>NUCLEOTIDE SEQUENCE [LARGE SCALE GENOMIC DNA]</scope>
    <source>
        <strain evidence="1 2">DSM 11445</strain>
    </source>
</reference>